<keyword evidence="16" id="KW-1185">Reference proteome</keyword>
<dbReference type="InterPro" id="IPR044524">
    <property type="entry name" value="Isoase_HisA-like"/>
</dbReference>
<dbReference type="GO" id="GO:0000105">
    <property type="term" value="P:L-histidine biosynthetic process"/>
    <property type="evidence" value="ECO:0007669"/>
    <property type="project" value="UniProtKB-UniRule"/>
</dbReference>
<evidence type="ECO:0000256" key="12">
    <source>
        <dbReference type="HAMAP-Rule" id="MF_01014"/>
    </source>
</evidence>
<keyword evidence="10 12" id="KW-0413">Isomerase</keyword>
<dbReference type="PANTHER" id="PTHR43090:SF2">
    <property type="entry name" value="1-(5-PHOSPHORIBOSYL)-5-[(5-PHOSPHORIBOSYLAMINO)METHYLIDENEAMINO] IMIDAZOLE-4-CARBOXAMIDE ISOMERASE"/>
    <property type="match status" value="1"/>
</dbReference>
<dbReference type="Proteomes" id="UP000199568">
    <property type="component" value="Unassembled WGS sequence"/>
</dbReference>
<evidence type="ECO:0000256" key="8">
    <source>
        <dbReference type="ARBA" id="ARBA00022605"/>
    </source>
</evidence>
<comment type="similarity">
    <text evidence="4 12 13">Belongs to the HisA/HisF family.</text>
</comment>
<organism evidence="15 16">
    <name type="scientific">Natronincola peptidivorans</name>
    <dbReference type="NCBI Taxonomy" id="426128"/>
    <lineage>
        <taxon>Bacteria</taxon>
        <taxon>Bacillati</taxon>
        <taxon>Bacillota</taxon>
        <taxon>Clostridia</taxon>
        <taxon>Peptostreptococcales</taxon>
        <taxon>Natronincolaceae</taxon>
        <taxon>Natronincola</taxon>
    </lineage>
</organism>
<dbReference type="AlphaFoldDB" id="A0A1H9ZK66"/>
<evidence type="ECO:0000313" key="16">
    <source>
        <dbReference type="Proteomes" id="UP000199568"/>
    </source>
</evidence>
<evidence type="ECO:0000256" key="11">
    <source>
        <dbReference type="ARBA" id="ARBA00030547"/>
    </source>
</evidence>
<dbReference type="Gene3D" id="3.20.20.70">
    <property type="entry name" value="Aldolase class I"/>
    <property type="match status" value="1"/>
</dbReference>
<dbReference type="RefSeq" id="WP_090439101.1">
    <property type="nucleotide sequence ID" value="NZ_FOHU01000002.1"/>
</dbReference>
<keyword evidence="8 12" id="KW-0028">Amino-acid biosynthesis</keyword>
<dbReference type="EC" id="5.3.1.16" evidence="5 12"/>
<dbReference type="Pfam" id="PF00977">
    <property type="entry name" value="His_biosynth"/>
    <property type="match status" value="1"/>
</dbReference>
<evidence type="ECO:0000256" key="4">
    <source>
        <dbReference type="ARBA" id="ARBA00009667"/>
    </source>
</evidence>
<evidence type="ECO:0000256" key="2">
    <source>
        <dbReference type="ARBA" id="ARBA00004496"/>
    </source>
</evidence>
<name>A0A1H9ZK66_9FIRM</name>
<dbReference type="FunFam" id="3.20.20.70:FF:000009">
    <property type="entry name" value="1-(5-phosphoribosyl)-5-[(5-phosphoribosylamino)methylideneamino] imidazole-4-carboxamide isomerase"/>
    <property type="match status" value="1"/>
</dbReference>
<comment type="pathway">
    <text evidence="3 12 14">Amino-acid biosynthesis; L-histidine biosynthesis; L-histidine from 5-phospho-alpha-D-ribose 1-diphosphate: step 4/9.</text>
</comment>
<dbReference type="STRING" id="426128.SAMN05660297_00593"/>
<comment type="catalytic activity">
    <reaction evidence="1 12 14">
        <text>1-(5-phospho-beta-D-ribosyl)-5-[(5-phospho-beta-D-ribosylamino)methylideneamino]imidazole-4-carboxamide = 5-[(5-phospho-1-deoxy-D-ribulos-1-ylimino)methylamino]-1-(5-phospho-beta-D-ribosyl)imidazole-4-carboxamide</text>
        <dbReference type="Rhea" id="RHEA:15469"/>
        <dbReference type="ChEBI" id="CHEBI:58435"/>
        <dbReference type="ChEBI" id="CHEBI:58525"/>
        <dbReference type="EC" id="5.3.1.16"/>
    </reaction>
</comment>
<feature type="active site" description="Proton donor" evidence="12">
    <location>
        <position position="129"/>
    </location>
</feature>
<evidence type="ECO:0000313" key="15">
    <source>
        <dbReference type="EMBL" id="SES81914.1"/>
    </source>
</evidence>
<keyword evidence="7 12" id="KW-0963">Cytoplasm</keyword>
<evidence type="ECO:0000256" key="1">
    <source>
        <dbReference type="ARBA" id="ARBA00000901"/>
    </source>
</evidence>
<dbReference type="OrthoDB" id="9807749at2"/>
<dbReference type="SUPFAM" id="SSF51366">
    <property type="entry name" value="Ribulose-phoshate binding barrel"/>
    <property type="match status" value="1"/>
</dbReference>
<evidence type="ECO:0000256" key="5">
    <source>
        <dbReference type="ARBA" id="ARBA00012550"/>
    </source>
</evidence>
<dbReference type="InterPro" id="IPR013785">
    <property type="entry name" value="Aldolase_TIM"/>
</dbReference>
<protein>
    <recommendedName>
        <fullName evidence="6 12">1-(5-phosphoribosyl)-5-[(5-phosphoribosylamino)methylideneamino] imidazole-4-carboxamide isomerase</fullName>
        <ecNumber evidence="5 12">5.3.1.16</ecNumber>
    </recommendedName>
    <alternativeName>
        <fullName evidence="11 12">Phosphoribosylformimino-5-aminoimidazole carboxamide ribotide isomerase</fullName>
    </alternativeName>
</protein>
<accession>A0A1H9ZK66</accession>
<dbReference type="InterPro" id="IPR011060">
    <property type="entry name" value="RibuloseP-bd_barrel"/>
</dbReference>
<dbReference type="GO" id="GO:0000162">
    <property type="term" value="P:L-tryptophan biosynthetic process"/>
    <property type="evidence" value="ECO:0007669"/>
    <property type="project" value="TreeGrafter"/>
</dbReference>
<evidence type="ECO:0000256" key="13">
    <source>
        <dbReference type="RuleBase" id="RU003657"/>
    </source>
</evidence>
<dbReference type="GO" id="GO:0003949">
    <property type="term" value="F:1-(5-phosphoribosyl)-5-[(5-phosphoribosylamino)methylideneamino]imidazole-4-carboxamide isomerase activity"/>
    <property type="evidence" value="ECO:0007669"/>
    <property type="project" value="UniProtKB-UniRule"/>
</dbReference>
<dbReference type="GO" id="GO:0005737">
    <property type="term" value="C:cytoplasm"/>
    <property type="evidence" value="ECO:0007669"/>
    <property type="project" value="UniProtKB-SubCell"/>
</dbReference>
<dbReference type="EMBL" id="FOHU01000002">
    <property type="protein sequence ID" value="SES81914.1"/>
    <property type="molecule type" value="Genomic_DNA"/>
</dbReference>
<reference evidence="15 16" key="1">
    <citation type="submission" date="2016-10" db="EMBL/GenBank/DDBJ databases">
        <authorList>
            <person name="de Groot N.N."/>
        </authorList>
    </citation>
    <scope>NUCLEOTIDE SEQUENCE [LARGE SCALE GENOMIC DNA]</scope>
    <source>
        <strain evidence="15 16">DSM 18979</strain>
    </source>
</reference>
<gene>
    <name evidence="12" type="primary">hisA</name>
    <name evidence="15" type="ORF">SAMN05660297_00593</name>
</gene>
<evidence type="ECO:0000256" key="10">
    <source>
        <dbReference type="ARBA" id="ARBA00023235"/>
    </source>
</evidence>
<evidence type="ECO:0000256" key="3">
    <source>
        <dbReference type="ARBA" id="ARBA00005133"/>
    </source>
</evidence>
<evidence type="ECO:0000256" key="14">
    <source>
        <dbReference type="RuleBase" id="RU003658"/>
    </source>
</evidence>
<keyword evidence="9 12" id="KW-0368">Histidine biosynthesis</keyword>
<dbReference type="PANTHER" id="PTHR43090">
    <property type="entry name" value="1-(5-PHOSPHORIBOSYL)-5-[(5-PHOSPHORIBOSYLAMINO)METHYLIDENEAMINO] IMIDAZOLE-4-CARBOXAMIDE ISOMERASE"/>
    <property type="match status" value="1"/>
</dbReference>
<evidence type="ECO:0000256" key="7">
    <source>
        <dbReference type="ARBA" id="ARBA00022490"/>
    </source>
</evidence>
<dbReference type="CDD" id="cd04732">
    <property type="entry name" value="HisA"/>
    <property type="match status" value="1"/>
</dbReference>
<proteinExistence type="inferred from homology"/>
<dbReference type="NCBIfam" id="NF010112">
    <property type="entry name" value="PRK13585.1"/>
    <property type="match status" value="1"/>
</dbReference>
<evidence type="ECO:0000256" key="6">
    <source>
        <dbReference type="ARBA" id="ARBA00018464"/>
    </source>
</evidence>
<dbReference type="InterPro" id="IPR006063">
    <property type="entry name" value="HisA_bact_arch"/>
</dbReference>
<sequence length="239" mass="25670">MMIYPAIDIKDGRCVRLTQGKFDEEKIYFNDPQEVAKLWQEKGAEVLHIVDLDGALEGKGKNLSIIQAIVDAVNIPVQVGGGIRSIEAIEQLMAIGVERVILGTKAIEDKEMLKKAIAGFGSRVVVSIDAKDGYVAVDGWTKTSSVAALDFAKELEEMGIKTIIYTDIARDGMLQGPNFKAISQLKQQVGIDIIASGGVATIEDLQLLSHIGVAGAIVGKALYEGKIDLSAVKGEMKND</sequence>
<dbReference type="NCBIfam" id="TIGR00007">
    <property type="entry name" value="1-(5-phosphoribosyl)-5-[(5-phosphoribosylamino)methylideneamino]imidazole-4-carboxamide isomerase"/>
    <property type="match status" value="1"/>
</dbReference>
<dbReference type="InterPro" id="IPR006062">
    <property type="entry name" value="His_biosynth"/>
</dbReference>
<dbReference type="UniPathway" id="UPA00031">
    <property type="reaction ID" value="UER00009"/>
</dbReference>
<evidence type="ECO:0000256" key="9">
    <source>
        <dbReference type="ARBA" id="ARBA00023102"/>
    </source>
</evidence>
<dbReference type="HAMAP" id="MF_01014">
    <property type="entry name" value="HisA"/>
    <property type="match status" value="1"/>
</dbReference>
<feature type="active site" description="Proton acceptor" evidence="12">
    <location>
        <position position="8"/>
    </location>
</feature>
<comment type="subcellular location">
    <subcellularLocation>
        <location evidence="2 12 14">Cytoplasm</location>
    </subcellularLocation>
</comment>
<dbReference type="InterPro" id="IPR023016">
    <property type="entry name" value="HisA/PriA"/>
</dbReference>